<organism evidence="6 7">
    <name type="scientific">Calocera cornea HHB12733</name>
    <dbReference type="NCBI Taxonomy" id="1353952"/>
    <lineage>
        <taxon>Eukaryota</taxon>
        <taxon>Fungi</taxon>
        <taxon>Dikarya</taxon>
        <taxon>Basidiomycota</taxon>
        <taxon>Agaricomycotina</taxon>
        <taxon>Dacrymycetes</taxon>
        <taxon>Dacrymycetales</taxon>
        <taxon>Dacrymycetaceae</taxon>
        <taxon>Calocera</taxon>
    </lineage>
</organism>
<keyword evidence="7" id="KW-1185">Reference proteome</keyword>
<feature type="domain" description="Transketolase-like pyrimidine-binding" evidence="5">
    <location>
        <begin position="582"/>
        <end position="784"/>
    </location>
</feature>
<evidence type="ECO:0000256" key="1">
    <source>
        <dbReference type="ARBA" id="ARBA00001964"/>
    </source>
</evidence>
<keyword evidence="4" id="KW-0786">Thiamine pyrophosphate</keyword>
<proteinExistence type="inferred from homology"/>
<evidence type="ECO:0000313" key="7">
    <source>
        <dbReference type="Proteomes" id="UP000076842"/>
    </source>
</evidence>
<name>A0A165EDY4_9BASI</name>
<comment type="cofactor">
    <cofactor evidence="1">
        <name>thiamine diphosphate</name>
        <dbReference type="ChEBI" id="CHEBI:58937"/>
    </cofactor>
</comment>
<dbReference type="Pfam" id="PF00676">
    <property type="entry name" value="E1_dh"/>
    <property type="match status" value="1"/>
</dbReference>
<evidence type="ECO:0000256" key="3">
    <source>
        <dbReference type="ARBA" id="ARBA00023002"/>
    </source>
</evidence>
<dbReference type="InParanoid" id="A0A165EDY4"/>
<dbReference type="Gene3D" id="3.40.50.11610">
    <property type="entry name" value="Multifunctional 2-oxoglutarate metabolism enzyme, C-terminal domain"/>
    <property type="match status" value="1"/>
</dbReference>
<dbReference type="InterPro" id="IPR005475">
    <property type="entry name" value="Transketolase-like_Pyr-bd"/>
</dbReference>
<evidence type="ECO:0000256" key="2">
    <source>
        <dbReference type="ARBA" id="ARBA00006936"/>
    </source>
</evidence>
<dbReference type="GO" id="GO:0030976">
    <property type="term" value="F:thiamine pyrophosphate binding"/>
    <property type="evidence" value="ECO:0007669"/>
    <property type="project" value="InterPro"/>
</dbReference>
<gene>
    <name evidence="6" type="ORF">CALCODRAFT_456433</name>
</gene>
<dbReference type="InterPro" id="IPR001017">
    <property type="entry name" value="DH_E1"/>
</dbReference>
<accession>A0A165EDY4</accession>
<keyword evidence="3" id="KW-0560">Oxidoreductase</keyword>
<evidence type="ECO:0000256" key="4">
    <source>
        <dbReference type="ARBA" id="ARBA00023052"/>
    </source>
</evidence>
<sequence length="938" mass="104118">MFLRRSVPALRKPTRLAALGVGARRAYQDESFGYRKPRPFEVEDYTEEQLTNRTVNAALLRYADSVRMHGHRAASIDPLDLLERDPVAALDPERYGLVDKDQEYDVDGIVFGLGKQEAKGLHSLREMEEWLRSVYVGKIAYEFMHSPSKATRLWFAKHLESQAQEPLPAEQKIRIAKLLSESEVFENFLQTKFPNLKRYGGEGAESMIAGLDGLFAVAAAAGVEHIILCMPHRGRLALLTGLLEYPSAALFHKIKGGSEVPEELGATADVISHLTAAPSLVYEGAAKPIKVTMLPNPSHLEAVNPVAMGKTRAKQYSLLRDLFGGADPAECKLGDKVMCVQLHGDAAFTGQGVVMESLGLSDLPHYTSGGSVHIVVNNNIGYTTPSTSARSSLYCSDVAKMIAAPVLHVNGDHPEEVVRAIQTAFMYRQHFRKDIVIDLITYRRWGHNELDEPAYTQPLMYDKIRNRKSVPQLYEERVQVEGVLDTTGVSNLRSEYKAKLEKELTASDTYVPVADHLKEQWSSMVWPASPEADHSPETGVSEETLKEVAKASVTIPEDFEIHPRLQRHVKQRLDSVSSGKGIDFGAAEAMAFGSLMLEGYNVRISGQDVGRGTFSHRHAMLVDQKTERVVVPLNISLGEGQGMLELANSSLSEFGVLGFEWGVSIDSPRLLPIWESQFGDFFNGAQIIIDTFVSSGETKWLRQSGLIMLLPHGLDGAGPEHSSARIERFLQLTNDPYEKEEFNPNMHVVNVTTSAQYFHLLRRQMKRNYRKPLIVASPKGLLRAPAAASLLAEMATGTKFQPVLPDPTITDPSSVKRLILLSGKFYYILARERDQRKLSSDVAIVRIEELAPFPFDAVKELLQTYSNAELVWAQEEARNQGGYPHVAPRIASILDELPDGPRTMKYVGRKESPVPAVAVGKWHARESKQLLDDALNGL</sequence>
<comment type="similarity">
    <text evidence="2">Belongs to the alpha-ketoglutarate dehydrogenase family.</text>
</comment>
<dbReference type="Proteomes" id="UP000076842">
    <property type="component" value="Unassembled WGS sequence"/>
</dbReference>
<dbReference type="OrthoDB" id="413077at2759"/>
<dbReference type="PIRSF" id="PIRSF000157">
    <property type="entry name" value="Oxoglu_dh_E1"/>
    <property type="match status" value="1"/>
</dbReference>
<dbReference type="GO" id="GO:0016624">
    <property type="term" value="F:oxidoreductase activity, acting on the aldehyde or oxo group of donors, disulfide as acceptor"/>
    <property type="evidence" value="ECO:0007669"/>
    <property type="project" value="InterPro"/>
</dbReference>
<dbReference type="AlphaFoldDB" id="A0A165EDY4"/>
<dbReference type="NCBIfam" id="NF008907">
    <property type="entry name" value="PRK12270.1"/>
    <property type="match status" value="1"/>
</dbReference>
<dbReference type="InterPro" id="IPR031717">
    <property type="entry name" value="ODO-1/KGD_C"/>
</dbReference>
<dbReference type="NCBIfam" id="NF006914">
    <property type="entry name" value="PRK09404.1"/>
    <property type="match status" value="1"/>
</dbReference>
<dbReference type="InterPro" id="IPR042179">
    <property type="entry name" value="KGD_C_sf"/>
</dbReference>
<dbReference type="PANTHER" id="PTHR23152">
    <property type="entry name" value="2-OXOGLUTARATE DEHYDROGENASE"/>
    <property type="match status" value="1"/>
</dbReference>
<reference evidence="6 7" key="1">
    <citation type="journal article" date="2016" name="Mol. Biol. Evol.">
        <title>Comparative Genomics of Early-Diverging Mushroom-Forming Fungi Provides Insights into the Origins of Lignocellulose Decay Capabilities.</title>
        <authorList>
            <person name="Nagy L.G."/>
            <person name="Riley R."/>
            <person name="Tritt A."/>
            <person name="Adam C."/>
            <person name="Daum C."/>
            <person name="Floudas D."/>
            <person name="Sun H."/>
            <person name="Yadav J.S."/>
            <person name="Pangilinan J."/>
            <person name="Larsson K.H."/>
            <person name="Matsuura K."/>
            <person name="Barry K."/>
            <person name="Labutti K."/>
            <person name="Kuo R."/>
            <person name="Ohm R.A."/>
            <person name="Bhattacharya S.S."/>
            <person name="Shirouzu T."/>
            <person name="Yoshinaga Y."/>
            <person name="Martin F.M."/>
            <person name="Grigoriev I.V."/>
            <person name="Hibbett D.S."/>
        </authorList>
    </citation>
    <scope>NUCLEOTIDE SEQUENCE [LARGE SCALE GENOMIC DNA]</scope>
    <source>
        <strain evidence="6 7">HHB12733</strain>
    </source>
</reference>
<dbReference type="InterPro" id="IPR029061">
    <property type="entry name" value="THDP-binding"/>
</dbReference>
<dbReference type="EMBL" id="KV424010">
    <property type="protein sequence ID" value="KZT54654.1"/>
    <property type="molecule type" value="Genomic_DNA"/>
</dbReference>
<evidence type="ECO:0000259" key="5">
    <source>
        <dbReference type="SMART" id="SM00861"/>
    </source>
</evidence>
<dbReference type="STRING" id="1353952.A0A165EDY4"/>
<dbReference type="Pfam" id="PF16870">
    <property type="entry name" value="OxoGdeHyase_C"/>
    <property type="match status" value="1"/>
</dbReference>
<dbReference type="Gene3D" id="1.10.287.1150">
    <property type="entry name" value="TPP helical domain"/>
    <property type="match status" value="1"/>
</dbReference>
<evidence type="ECO:0000313" key="6">
    <source>
        <dbReference type="EMBL" id="KZT54654.1"/>
    </source>
</evidence>
<dbReference type="CDD" id="cd02016">
    <property type="entry name" value="TPP_E1_OGDC_like"/>
    <property type="match status" value="1"/>
</dbReference>
<dbReference type="SUPFAM" id="SSF52518">
    <property type="entry name" value="Thiamin diphosphate-binding fold (THDP-binding)"/>
    <property type="match status" value="2"/>
</dbReference>
<dbReference type="Pfam" id="PF02779">
    <property type="entry name" value="Transket_pyr"/>
    <property type="match status" value="1"/>
</dbReference>
<dbReference type="SMART" id="SM00861">
    <property type="entry name" value="Transket_pyr"/>
    <property type="match status" value="1"/>
</dbReference>
<dbReference type="PANTHER" id="PTHR23152:SF4">
    <property type="entry name" value="2-OXOADIPATE DEHYDROGENASE COMPLEX COMPONENT E1"/>
    <property type="match status" value="1"/>
</dbReference>
<dbReference type="InterPro" id="IPR011603">
    <property type="entry name" value="2oxoglutarate_DH_E1"/>
</dbReference>
<dbReference type="Gene3D" id="3.40.50.970">
    <property type="match status" value="1"/>
</dbReference>
<dbReference type="Gene3D" id="3.40.50.12470">
    <property type="match status" value="1"/>
</dbReference>
<protein>
    <submittedName>
        <fullName evidence="6">Dehydrogenase E1 and transketolase domain-containing protein 1</fullName>
    </submittedName>
</protein>
<dbReference type="NCBIfam" id="TIGR00239">
    <property type="entry name" value="2oxo_dh_E1"/>
    <property type="match status" value="1"/>
</dbReference>
<dbReference type="GO" id="GO:0006091">
    <property type="term" value="P:generation of precursor metabolites and energy"/>
    <property type="evidence" value="ECO:0007669"/>
    <property type="project" value="UniProtKB-ARBA"/>
</dbReference>